<evidence type="ECO:0000313" key="1">
    <source>
        <dbReference type="EMBL" id="PPQ95881.1"/>
    </source>
</evidence>
<dbReference type="Proteomes" id="UP000284706">
    <property type="component" value="Unassembled WGS sequence"/>
</dbReference>
<gene>
    <name evidence="1" type="ORF">CVT26_015573</name>
</gene>
<dbReference type="CDD" id="cd13214">
    <property type="entry name" value="PH-GRAM_WBP2"/>
    <property type="match status" value="1"/>
</dbReference>
<evidence type="ECO:0000313" key="2">
    <source>
        <dbReference type="Proteomes" id="UP000284706"/>
    </source>
</evidence>
<dbReference type="InParanoid" id="A0A409XYU0"/>
<comment type="caution">
    <text evidence="1">The sequence shown here is derived from an EMBL/GenBank/DDBJ whole genome shotgun (WGS) entry which is preliminary data.</text>
</comment>
<accession>A0A409XYU0</accession>
<dbReference type="SUPFAM" id="SSF50729">
    <property type="entry name" value="PH domain-like"/>
    <property type="match status" value="1"/>
</dbReference>
<dbReference type="EMBL" id="NHYE01001408">
    <property type="protein sequence ID" value="PPQ95881.1"/>
    <property type="molecule type" value="Genomic_DNA"/>
</dbReference>
<name>A0A409XYU0_9AGAR</name>
<keyword evidence="2" id="KW-1185">Reference proteome</keyword>
<dbReference type="GO" id="GO:0003713">
    <property type="term" value="F:transcription coactivator activity"/>
    <property type="evidence" value="ECO:0007669"/>
    <property type="project" value="InterPro"/>
</dbReference>
<dbReference type="FunCoup" id="A0A409XYU0">
    <property type="interactions" value="180"/>
</dbReference>
<reference evidence="1 2" key="1">
    <citation type="journal article" date="2018" name="Evol. Lett.">
        <title>Horizontal gene cluster transfer increased hallucinogenic mushroom diversity.</title>
        <authorList>
            <person name="Reynolds H.T."/>
            <person name="Vijayakumar V."/>
            <person name="Gluck-Thaler E."/>
            <person name="Korotkin H.B."/>
            <person name="Matheny P.B."/>
            <person name="Slot J.C."/>
        </authorList>
    </citation>
    <scope>NUCLEOTIDE SEQUENCE [LARGE SCALE GENOMIC DNA]</scope>
    <source>
        <strain evidence="1 2">SRW20</strain>
    </source>
</reference>
<organism evidence="1 2">
    <name type="scientific">Gymnopilus dilepis</name>
    <dbReference type="NCBI Taxonomy" id="231916"/>
    <lineage>
        <taxon>Eukaryota</taxon>
        <taxon>Fungi</taxon>
        <taxon>Dikarya</taxon>
        <taxon>Basidiomycota</taxon>
        <taxon>Agaricomycotina</taxon>
        <taxon>Agaricomycetes</taxon>
        <taxon>Agaricomycetidae</taxon>
        <taxon>Agaricales</taxon>
        <taxon>Agaricineae</taxon>
        <taxon>Hymenogastraceae</taxon>
        <taxon>Gymnopilus</taxon>
    </lineage>
</organism>
<dbReference type="GO" id="GO:0031490">
    <property type="term" value="F:chromatin DNA binding"/>
    <property type="evidence" value="ECO:0007669"/>
    <property type="project" value="TreeGrafter"/>
</dbReference>
<dbReference type="OrthoDB" id="1259151at2759"/>
<dbReference type="PANTHER" id="PTHR31606:SF1">
    <property type="entry name" value="WW DOMAIN BINDING PROTEIN 2, ISOFORM E"/>
    <property type="match status" value="1"/>
</dbReference>
<dbReference type="STRING" id="231916.A0A409XYU0"/>
<dbReference type="GO" id="GO:0005634">
    <property type="term" value="C:nucleus"/>
    <property type="evidence" value="ECO:0007669"/>
    <property type="project" value="TreeGrafter"/>
</dbReference>
<sequence length="186" mass="20415">MALNWLMLNPDRTPVPLPNEMTITTIDSGVEISITIPDAPPTGSSSAGGSGGVKKLKAQGKCWLTDQRFLFAAVPGFSWESLTVPLHAILSTRFEQPTFGANYLLFNVKPSPEGGLTDNTSVELRFKDRAMFEFVSLLEKARERAIYMKRQLAEEDEGLPTYTMPAESSTVTMVGDVPVENPPSYE</sequence>
<dbReference type="PANTHER" id="PTHR31606">
    <property type="entry name" value="WW DOMAIN BINDING PROTEIN 2, ISOFORM E"/>
    <property type="match status" value="1"/>
</dbReference>
<dbReference type="InterPro" id="IPR044852">
    <property type="entry name" value="WBP2-like"/>
</dbReference>
<evidence type="ECO:0008006" key="3">
    <source>
        <dbReference type="Google" id="ProtNLM"/>
    </source>
</evidence>
<proteinExistence type="predicted"/>
<dbReference type="AlphaFoldDB" id="A0A409XYU0"/>
<protein>
    <recommendedName>
        <fullName evidence="3">GRAM domain-containing protein</fullName>
    </recommendedName>
</protein>